<feature type="domain" description="ABC1 atypical kinase-like" evidence="3">
    <location>
        <begin position="2528"/>
        <end position="2772"/>
    </location>
</feature>
<dbReference type="SUPFAM" id="SSF56112">
    <property type="entry name" value="Protein kinase-like (PK-like)"/>
    <property type="match status" value="1"/>
</dbReference>
<dbReference type="InterPro" id="IPR011009">
    <property type="entry name" value="Kinase-like_dom_sf"/>
</dbReference>
<comment type="caution">
    <text evidence="4">The sequence shown here is derived from an EMBL/GenBank/DDBJ whole genome shotgun (WGS) entry which is preliminary data.</text>
</comment>
<feature type="region of interest" description="Disordered" evidence="2">
    <location>
        <begin position="1096"/>
        <end position="1127"/>
    </location>
</feature>
<accession>A0ABN9UKV0</accession>
<comment type="similarity">
    <text evidence="1">Belongs to the protein kinase superfamily. ADCK protein kinase family.</text>
</comment>
<dbReference type="PANTHER" id="PTHR10566:SF118">
    <property type="entry name" value="PROTEIN KINASE DOMAIN-CONTAINING PROTEIN"/>
    <property type="match status" value="1"/>
</dbReference>
<keyword evidence="5" id="KW-1185">Reference proteome</keyword>
<dbReference type="CDD" id="cd05121">
    <property type="entry name" value="ABC1_ADCK3-like"/>
    <property type="match status" value="1"/>
</dbReference>
<dbReference type="InterPro" id="IPR004147">
    <property type="entry name" value="ABC1_dom"/>
</dbReference>
<evidence type="ECO:0000313" key="4">
    <source>
        <dbReference type="EMBL" id="CAK0859687.1"/>
    </source>
</evidence>
<proteinExistence type="inferred from homology"/>
<evidence type="ECO:0000313" key="5">
    <source>
        <dbReference type="Proteomes" id="UP001189429"/>
    </source>
</evidence>
<feature type="compositionally biased region" description="Low complexity" evidence="2">
    <location>
        <begin position="2946"/>
        <end position="2977"/>
    </location>
</feature>
<gene>
    <name evidence="4" type="ORF">PCOR1329_LOCUS48981</name>
</gene>
<organism evidence="4 5">
    <name type="scientific">Prorocentrum cordatum</name>
    <dbReference type="NCBI Taxonomy" id="2364126"/>
    <lineage>
        <taxon>Eukaryota</taxon>
        <taxon>Sar</taxon>
        <taxon>Alveolata</taxon>
        <taxon>Dinophyceae</taxon>
        <taxon>Prorocentrales</taxon>
        <taxon>Prorocentraceae</taxon>
        <taxon>Prorocentrum</taxon>
    </lineage>
</organism>
<protein>
    <recommendedName>
        <fullName evidence="3">ABC1 atypical kinase-like domain-containing protein</fullName>
    </recommendedName>
</protein>
<dbReference type="EMBL" id="CAUYUJ010015926">
    <property type="protein sequence ID" value="CAK0859687.1"/>
    <property type="molecule type" value="Genomic_DNA"/>
</dbReference>
<feature type="compositionally biased region" description="Polar residues" evidence="2">
    <location>
        <begin position="1118"/>
        <end position="1127"/>
    </location>
</feature>
<feature type="compositionally biased region" description="Basic residues" evidence="2">
    <location>
        <begin position="2293"/>
        <end position="2307"/>
    </location>
</feature>
<feature type="region of interest" description="Disordered" evidence="2">
    <location>
        <begin position="2944"/>
        <end position="2991"/>
    </location>
</feature>
<reference evidence="4" key="1">
    <citation type="submission" date="2023-10" db="EMBL/GenBank/DDBJ databases">
        <authorList>
            <person name="Chen Y."/>
            <person name="Shah S."/>
            <person name="Dougan E. K."/>
            <person name="Thang M."/>
            <person name="Chan C."/>
        </authorList>
    </citation>
    <scope>NUCLEOTIDE SEQUENCE [LARGE SCALE GENOMIC DNA]</scope>
</reference>
<dbReference type="PANTHER" id="PTHR10566">
    <property type="entry name" value="CHAPERONE-ACTIVITY OF BC1 COMPLEX CABC1 -RELATED"/>
    <property type="match status" value="1"/>
</dbReference>
<feature type="compositionally biased region" description="Low complexity" evidence="2">
    <location>
        <begin position="2253"/>
        <end position="2282"/>
    </location>
</feature>
<evidence type="ECO:0000259" key="3">
    <source>
        <dbReference type="Pfam" id="PF03109"/>
    </source>
</evidence>
<feature type="region of interest" description="Disordered" evidence="2">
    <location>
        <begin position="1416"/>
        <end position="1437"/>
    </location>
</feature>
<dbReference type="Proteomes" id="UP001189429">
    <property type="component" value="Unassembled WGS sequence"/>
</dbReference>
<name>A0ABN9UKV0_9DINO</name>
<evidence type="ECO:0000256" key="1">
    <source>
        <dbReference type="ARBA" id="ARBA00009670"/>
    </source>
</evidence>
<sequence length="3179" mass="343839">MGKGPRSSASGRASGKAANSVGVGGKKKRMTWQEEIAAAPPKLCGSCEQMAGEIDKHGDGEIRVKWHRAERSRTSGEVYLTGDECYHCWDTRRRYFEDDVKTLNKKRQDNSSLDARYSCSRKDRVLKLGEYKHEEKKTADAWITEIEAEFCEAFEEGAFYTLQRFCKSQKIQHTEDDSDDTLIRKIRRVWPNMGIKKDSRLNAIGCWYVNDPNPNQGNYKFRRGAKQDMQTVKRTRCADDEMLGEECSEAKTKKGKLVGLGEKVAVAQRRDSGECDVAVLSDGAGKQKATPQGAAIRRHAKLMAKVKENHTEELEWSKRPKTRVHDSVINSLAKSARELARFTGDKDCSSLSEQAGRTISLLGQRLSLFEEIKNSTAAIAQRTTTSAEHQVMLGCAVRLRAQIVQQASFSLAGTHPPLMLQPAACPRIEMPDQDSNPHTWPRIDKLCLGLLLENVPSGEELAAAASLAVRTQTAIVSDMIERIVLESPSEQKSLEMIAEIKAALGEDFTPFDFDVTGTGDAEPEPHAKCGLFEQSYVDISVLIVIGDAIVCMSAGATVAGELRKQAKKMLSVVSSISTRVRNLALATVKGGINNNIFKRGWAQLSEMFPNDTGLDSSQDAADAAAKFKTVMVQKVEEAAAAVGDSADIAYNVVVDLCGDYEVAITEKFCSLCIVNADPSDFDELAYSDYQSMATKVVKFLCTTLMGQFTVEDLQGKLSSAMHAEASEDMLHDVYWVGHIFEHLLNFAPKWTRLHVAKEKVLMANAAMELVDTCKIDASCATGLREWTALYGLDQQLLVTLQGAADGAPNELFEAEFVDFLRCLTDAWSTVQVATPLASFVQRVVHSAHLSDTFLSVAEEFDAKLPDDVKLTLTSARSMKALERAFNSSRDGRPCGLIELTGILTDCTACTNAVRDIGTFAKQEKDMVRLWKVLLRDAVTPDMAAEVKDFLSKYGVDTLAPALDSWTFTKELAFITDDKADVQWDAKIKRLGKCINASPTNERIIEFLGANMTALHWASDAEKDEIRSLTKGAAHRTAECVQVGVAVSCLALANCICAAPESSRQRALDMSVQMIFKRFATKLEALPKSLQTKVSDTLGGQVSAGPSKGTHKYTDPDTMASQNQNQDKSGQGCSDCAPVVHCDCPPVEPTSFKEVIHERTPALEQAGLLAGVLATGVLIGVQFERLAPGSGAGRCARRRPAAQAGSKATQQLGEPTPAVEALDLAGEFFAMRYNVGGPELWHARCFFGTPLTYLVGVGVMTPDRDEYEEELLRGGDVLDWVRLPGPDSVVAQAGPHAAYHRFRVLPTVAELTLALSIRWWAGHPRQAHPQGKLLLRLSRLPRGGVQRLALLALLLVALRAPRGQAAPPAMLRQPLHLRPPPCSRLAPLEGSPLRAGVSPPLEGASLASPLSSVLRPNPLSLPVRPRRQEALSRRPPRRRSEPLHLFLPRPLRLPRPSVLVATLGTDLVRGNFCIVPALSEWIASELSKEYSVMKERRKARGERVLAVPKKGPKGNKEQEQGRCFPGQLRLRLASLHELKLIAKRRLPSVLLGIGTSFRSLLLALALAPALREPSTLGQDGLPAVSLQRASDTAGAGYVDNFMVLGSDRAAVQGGLDKVCRRLEPLGLSVHELSPASRDVSFVGLEFTSGSTVSVKAKNLWRLRYGIEALFRRGVCSGSALQVIMGHITWIAFFRREVLAFFSASYKYMQSVGETPQKLWRTPLVAPTTLGMAPKAARGRRARTKARPTSRAGLLKGQRASSATRLAKQRQARGNLSLPERLAVKPGTERLYLGAAAAFASFCQSIGADWSSPQELGTLLVSYFNAEFLEGSSVEEASKLLASLSHFPPELYKATAEKLPTLALAGCLRHLGHPRMCLWAALTFIAYLRPLETFQLRGTHLAAPKIAAGRQCSSRGLLLHDASVGDPGKTGMFDAVVLLDRCDWLLPSLEALKAQSHPDGSLWDFSPAELQRLFASLVQVLGLDPLSPHLYSLRHGKTTRLILEMAKLPEDVFVLGRAVEANFSNVMSEGFAGPLSAVRLPSRLAAALGPGSAIRRGLPAISPRAKSAGIYSAASGPAPLHKPIRSSDMPFGVPDLSEAEKERIRIGNASFMFSVVLIKMCISLNVPVFLENPRAAIMWWTPQMKDLMLSSVFFDACSDFCQYAWPRGGLAVRAVAVPGRAQRRGQAAGASSGAAAARVGATPVAPHPVSGAAEAAARAVPSGPPRAAVFRAPAPAMPLRAGALAAAAPSPPRAAAPRRGLRAAAPPAAPEAEVPPAASWASPVPAEPPAPWRRAAARGPRRGAAARRALRGAAGARSWKVSVEVPDLPALPDLAALQAAASALASGLSSTAAQAAAEAAEGARAGAAAAPSAAVPPELLAAVALPPDLAAAAAGLLEALPEWAALEPVLAPAGAGALLVFLLTLRRGDQPYTEQLPLRYDGPWIEAYWQRRPLRLWQRFADVGAKCGAFSLAIELDKLLDRVEEMEPQRAVEARDLITDLGPAFVKIVQVWASRPDVLPEAYNRELEKLLERVRPFDKEEAMLTLRRNFPGEGSVEAMFDDMGVFEKPVASASIGQVYKATMDGREVAVKVQRPDVREQVTLDLYVIRRLAALGSLLPIERFSRQFSSLFDLIDRVAPPFIEELDYEFEANSQRRFAELIYGCELVADSVAVPEVVAAKREVLVQEWLPGKKLTEPGAASDQASQVVKVLLNAYMVQFLETGLLHGDPHPGNFVLMPSGKIGILDYGLVTHVAPNIRVSFIEYIMHVQAKMYDECLIDLINLGFLPEGLKDDKEAREVIVPGLASTLTILFEQSDLRKQREKFVAQRENLASEGKLEKLQEELRAIARKYGSFRLPGYTTLIIRALATLEGVGMSVNNNFSLNSELFPYIARRLLTDDSLRIREALRAYLYRGRKRIDLKRVDDLASGFRSFTNLMKGSAEVRANVGGAPAPQQPQQLHGLPAGARPAPLPEPASLRSLPPPAAAAGGEGAAAGEEGAGVEMAAKDIAVVLFSPQGNYLQDVLIDEGVAAVDALSRAALVQLLGALGPLAFPVSAPLALLLGVGDARGRLLTREDKEALLLIRRLSQYAQAAAQPEGPLEPAGPGRFGELARAAQALRQLQPLASGLLPALGEGAASFAQRFVRKLASRIVERLAEGIEVSAGLGPLPGAVPAARAEVAA</sequence>
<dbReference type="InterPro" id="IPR050154">
    <property type="entry name" value="UbiB_kinase"/>
</dbReference>
<feature type="region of interest" description="Disordered" evidence="2">
    <location>
        <begin position="1"/>
        <end position="26"/>
    </location>
</feature>
<feature type="compositionally biased region" description="Basic and acidic residues" evidence="2">
    <location>
        <begin position="1425"/>
        <end position="1437"/>
    </location>
</feature>
<evidence type="ECO:0000256" key="2">
    <source>
        <dbReference type="SAM" id="MobiDB-lite"/>
    </source>
</evidence>
<dbReference type="EMBL" id="CAUYUJ010015926">
    <property type="protein sequence ID" value="CAK0859689.1"/>
    <property type="molecule type" value="Genomic_DNA"/>
</dbReference>
<dbReference type="Pfam" id="PF03109">
    <property type="entry name" value="ABC1"/>
    <property type="match status" value="1"/>
</dbReference>
<feature type="compositionally biased region" description="Low complexity" evidence="2">
    <location>
        <begin position="1"/>
        <end position="18"/>
    </location>
</feature>
<feature type="region of interest" description="Disordered" evidence="2">
    <location>
        <begin position="2246"/>
        <end position="2307"/>
    </location>
</feature>